<dbReference type="GO" id="GO:0005886">
    <property type="term" value="C:plasma membrane"/>
    <property type="evidence" value="ECO:0007669"/>
    <property type="project" value="UniProtKB-SubCell"/>
</dbReference>
<keyword evidence="4 6" id="KW-1133">Transmembrane helix</keyword>
<protein>
    <submittedName>
        <fullName evidence="7">Amino acid/amide ABC transporter membrane protein 2, HAAT family</fullName>
    </submittedName>
</protein>
<evidence type="ECO:0000256" key="4">
    <source>
        <dbReference type="ARBA" id="ARBA00022989"/>
    </source>
</evidence>
<dbReference type="STRING" id="938405.SAMN02927895_04485"/>
<feature type="transmembrane region" description="Helical" evidence="6">
    <location>
        <begin position="183"/>
        <end position="203"/>
    </location>
</feature>
<reference evidence="7 8" key="1">
    <citation type="submission" date="2016-10" db="EMBL/GenBank/DDBJ databases">
        <authorList>
            <person name="de Groot N.N."/>
        </authorList>
    </citation>
    <scope>NUCLEOTIDE SEQUENCE [LARGE SCALE GENOMIC DNA]</scope>
    <source>
        <strain evidence="7 8">CPCC 100156</strain>
    </source>
</reference>
<feature type="transmembrane region" description="Helical" evidence="6">
    <location>
        <begin position="305"/>
        <end position="322"/>
    </location>
</feature>
<dbReference type="RefSeq" id="WP_090664306.1">
    <property type="nucleotide sequence ID" value="NZ_FMZX01000013.1"/>
</dbReference>
<feature type="transmembrane region" description="Helical" evidence="6">
    <location>
        <begin position="51"/>
        <end position="70"/>
    </location>
</feature>
<name>A0A1G6Y8H9_9PROT</name>
<evidence type="ECO:0000256" key="5">
    <source>
        <dbReference type="ARBA" id="ARBA00023136"/>
    </source>
</evidence>
<dbReference type="Pfam" id="PF02653">
    <property type="entry name" value="BPD_transp_2"/>
    <property type="match status" value="1"/>
</dbReference>
<keyword evidence="5 6" id="KW-0472">Membrane</keyword>
<feature type="transmembrane region" description="Helical" evidence="6">
    <location>
        <begin position="128"/>
        <end position="148"/>
    </location>
</feature>
<feature type="transmembrane region" description="Helical" evidence="6">
    <location>
        <begin position="25"/>
        <end position="45"/>
    </location>
</feature>
<evidence type="ECO:0000313" key="8">
    <source>
        <dbReference type="Proteomes" id="UP000198925"/>
    </source>
</evidence>
<dbReference type="InterPro" id="IPR043428">
    <property type="entry name" value="LivM-like"/>
</dbReference>
<organism evidence="7 8">
    <name type="scientific">Belnapia rosea</name>
    <dbReference type="NCBI Taxonomy" id="938405"/>
    <lineage>
        <taxon>Bacteria</taxon>
        <taxon>Pseudomonadati</taxon>
        <taxon>Pseudomonadota</taxon>
        <taxon>Alphaproteobacteria</taxon>
        <taxon>Acetobacterales</taxon>
        <taxon>Roseomonadaceae</taxon>
        <taxon>Belnapia</taxon>
    </lineage>
</organism>
<gene>
    <name evidence="7" type="ORF">SAMN04487779_1013120</name>
</gene>
<feature type="transmembrane region" description="Helical" evidence="6">
    <location>
        <begin position="264"/>
        <end position="293"/>
    </location>
</feature>
<dbReference type="AlphaFoldDB" id="A0A1G6Y8H9"/>
<dbReference type="InterPro" id="IPR001851">
    <property type="entry name" value="ABC_transp_permease"/>
</dbReference>
<feature type="transmembrane region" description="Helical" evidence="6">
    <location>
        <begin position="101"/>
        <end position="121"/>
    </location>
</feature>
<evidence type="ECO:0000256" key="2">
    <source>
        <dbReference type="ARBA" id="ARBA00022475"/>
    </source>
</evidence>
<dbReference type="Proteomes" id="UP000198925">
    <property type="component" value="Unassembled WGS sequence"/>
</dbReference>
<keyword evidence="8" id="KW-1185">Reference proteome</keyword>
<evidence type="ECO:0000256" key="3">
    <source>
        <dbReference type="ARBA" id="ARBA00022692"/>
    </source>
</evidence>
<dbReference type="GO" id="GO:0015658">
    <property type="term" value="F:branched-chain amino acid transmembrane transporter activity"/>
    <property type="evidence" value="ECO:0007669"/>
    <property type="project" value="InterPro"/>
</dbReference>
<dbReference type="CDD" id="cd06581">
    <property type="entry name" value="TM_PBP1_LivM_like"/>
    <property type="match status" value="1"/>
</dbReference>
<feature type="transmembrane region" description="Helical" evidence="6">
    <location>
        <begin position="77"/>
        <end position="95"/>
    </location>
</feature>
<dbReference type="PANTHER" id="PTHR30482:SF20">
    <property type="entry name" value="HIGH-AFFINITY BRANCHED-CHAIN AMINO ACID TRANSPORT SYSTEM PERMEASE PROTEIN LIVM"/>
    <property type="match status" value="1"/>
</dbReference>
<feature type="transmembrane region" description="Helical" evidence="6">
    <location>
        <begin position="235"/>
        <end position="258"/>
    </location>
</feature>
<sequence length="341" mass="35516">MSASENVAIPATIPQAVPVRRGMPAWQVALVVLGGLVVAIAPAFVLESFPLFQLTMAVIMGLAVLGLNMVTGFNGQISLGHGAFFALGAYATAILMSHLDWSFWATLPVSAAVCGLVGYGIGFPALRLGGLYLALTTFSLAVAVPQILKHKSIEDWTGGVQGLFLVKPDAPAWMPGGLSADQWMYFVAIGVSGVCFLLCWNLIRGRIGRALMATRDHPTAAEAMGMDTATLKTRAFAVSAMVTGIAGSLSAVAVEFVAPDSFSLMVSITLFVGMVVGGVASILGSLFGGLFVLFVPNIAEAISKAAPGVIYGILLIAFLFILPDGFAGLLRRIAARLRGRG</sequence>
<evidence type="ECO:0000256" key="6">
    <source>
        <dbReference type="SAM" id="Phobius"/>
    </source>
</evidence>
<comment type="subcellular location">
    <subcellularLocation>
        <location evidence="1">Cell membrane</location>
        <topology evidence="1">Multi-pass membrane protein</topology>
    </subcellularLocation>
</comment>
<evidence type="ECO:0000313" key="7">
    <source>
        <dbReference type="EMBL" id="SDD85875.1"/>
    </source>
</evidence>
<dbReference type="EMBL" id="FMZX01000013">
    <property type="protein sequence ID" value="SDD85875.1"/>
    <property type="molecule type" value="Genomic_DNA"/>
</dbReference>
<keyword evidence="3 6" id="KW-0812">Transmembrane</keyword>
<keyword evidence="2" id="KW-1003">Cell membrane</keyword>
<evidence type="ECO:0000256" key="1">
    <source>
        <dbReference type="ARBA" id="ARBA00004651"/>
    </source>
</evidence>
<dbReference type="PANTHER" id="PTHR30482">
    <property type="entry name" value="HIGH-AFFINITY BRANCHED-CHAIN AMINO ACID TRANSPORT SYSTEM PERMEASE"/>
    <property type="match status" value="1"/>
</dbReference>
<proteinExistence type="predicted"/>
<accession>A0A1G6Y8H9</accession>